<accession>A0ABQ9IZV9</accession>
<name>A0ABQ9IZV9_9CUCU</name>
<evidence type="ECO:0000313" key="2">
    <source>
        <dbReference type="Proteomes" id="UP001162164"/>
    </source>
</evidence>
<gene>
    <name evidence="1" type="ORF">NQ317_013584</name>
</gene>
<evidence type="ECO:0000313" key="1">
    <source>
        <dbReference type="EMBL" id="KAJ8970138.1"/>
    </source>
</evidence>
<protein>
    <recommendedName>
        <fullName evidence="3">DDE Tnp4 domain-containing protein</fullName>
    </recommendedName>
</protein>
<keyword evidence="2" id="KW-1185">Reference proteome</keyword>
<proteinExistence type="predicted"/>
<dbReference type="EMBL" id="JAPWTJ010001668">
    <property type="protein sequence ID" value="KAJ8970138.1"/>
    <property type="molecule type" value="Genomic_DNA"/>
</dbReference>
<comment type="caution">
    <text evidence="1">The sequence shown here is derived from an EMBL/GenBank/DDBJ whole genome shotgun (WGS) entry which is preliminary data.</text>
</comment>
<dbReference type="Proteomes" id="UP001162164">
    <property type="component" value="Unassembled WGS sequence"/>
</dbReference>
<reference evidence="1" key="1">
    <citation type="journal article" date="2023" name="Insect Mol. Biol.">
        <title>Genome sequencing provides insights into the evolution of gene families encoding plant cell wall-degrading enzymes in longhorned beetles.</title>
        <authorList>
            <person name="Shin N.R."/>
            <person name="Okamura Y."/>
            <person name="Kirsch R."/>
            <person name="Pauchet Y."/>
        </authorList>
    </citation>
    <scope>NUCLEOTIDE SEQUENCE</scope>
    <source>
        <strain evidence="1">MMC_N1</strain>
    </source>
</reference>
<sequence length="148" mass="16732">MVKIAHREGTGYVLVNSILLTEANIFNVTVIPLRNVRNEAEALFNESQRTRNVVERSYGVWKRKFPALAMGMRVHLDTAQVITVATAILHNIACNENEQVPPVNLEQEAAINFENNVDVPIIINEPVNDNNRIRNNIINYFTNLPANI</sequence>
<evidence type="ECO:0008006" key="3">
    <source>
        <dbReference type="Google" id="ProtNLM"/>
    </source>
</evidence>
<organism evidence="1 2">
    <name type="scientific">Molorchus minor</name>
    <dbReference type="NCBI Taxonomy" id="1323400"/>
    <lineage>
        <taxon>Eukaryota</taxon>
        <taxon>Metazoa</taxon>
        <taxon>Ecdysozoa</taxon>
        <taxon>Arthropoda</taxon>
        <taxon>Hexapoda</taxon>
        <taxon>Insecta</taxon>
        <taxon>Pterygota</taxon>
        <taxon>Neoptera</taxon>
        <taxon>Endopterygota</taxon>
        <taxon>Coleoptera</taxon>
        <taxon>Polyphaga</taxon>
        <taxon>Cucujiformia</taxon>
        <taxon>Chrysomeloidea</taxon>
        <taxon>Cerambycidae</taxon>
        <taxon>Lamiinae</taxon>
        <taxon>Monochamini</taxon>
        <taxon>Molorchus</taxon>
    </lineage>
</organism>